<keyword evidence="5 8" id="KW-0457">Lysine biosynthesis</keyword>
<reference evidence="10 11" key="1">
    <citation type="submission" date="2019-04" db="EMBL/GenBank/DDBJ databases">
        <authorList>
            <person name="Van Vliet M D."/>
        </authorList>
    </citation>
    <scope>NUCLEOTIDE SEQUENCE [LARGE SCALE GENOMIC DNA]</scope>
    <source>
        <strain evidence="10 11">F1</strain>
    </source>
</reference>
<feature type="binding site" evidence="8">
    <location>
        <position position="65"/>
    </location>
    <ligand>
        <name>substrate</name>
    </ligand>
</feature>
<dbReference type="PROSITE" id="PS01326">
    <property type="entry name" value="DAP_EPIMERASE"/>
    <property type="match status" value="1"/>
</dbReference>
<comment type="catalytic activity">
    <reaction evidence="7 8">
        <text>(2S,6S)-2,6-diaminopimelate = meso-2,6-diaminopimelate</text>
        <dbReference type="Rhea" id="RHEA:15393"/>
        <dbReference type="ChEBI" id="CHEBI:57609"/>
        <dbReference type="ChEBI" id="CHEBI:57791"/>
        <dbReference type="EC" id="5.1.1.7"/>
    </reaction>
</comment>
<evidence type="ECO:0000256" key="3">
    <source>
        <dbReference type="ARBA" id="ARBA00013080"/>
    </source>
</evidence>
<dbReference type="UniPathway" id="UPA00034">
    <property type="reaction ID" value="UER00025"/>
</dbReference>
<proteinExistence type="inferred from homology"/>
<feature type="binding site" evidence="8">
    <location>
        <begin position="75"/>
        <end position="76"/>
    </location>
    <ligand>
        <name>substrate</name>
    </ligand>
</feature>
<keyword evidence="11" id="KW-1185">Reference proteome</keyword>
<dbReference type="InterPro" id="IPR001653">
    <property type="entry name" value="DAP_epimerase_DapF"/>
</dbReference>
<dbReference type="Proteomes" id="UP000366872">
    <property type="component" value="Unassembled WGS sequence"/>
</dbReference>
<keyword evidence="8" id="KW-0963">Cytoplasm</keyword>
<gene>
    <name evidence="8 10" type="primary">dapF</name>
    <name evidence="10" type="ORF">PDESU_03090</name>
</gene>
<sequence>MKIPFTKMHGAGNDFIMVDDRSLSFPLHDTGFVRRIASRRIGIGCDGLLLIQPSDVADFRMRFINPDGGEQDMCGNGARCIARLAFDQGIAPASMNIETGAGLVKATVRENQIRLELTEPTELELDLETGFDWPVDFVNTGVPHAVAWVVDLASLELGSVGSALRHHALFRPNGANANFAKVEADGTLSVRTYERGVEAETLACGTGATAVAVLASERGWAKLPVTVHCAGGFDLVIDSVQGITTLTGGAEYVFDGEVEYGDRV</sequence>
<feature type="binding site" evidence="8">
    <location>
        <position position="176"/>
    </location>
    <ligand>
        <name>substrate</name>
    </ligand>
</feature>
<comment type="subunit">
    <text evidence="8">Homodimer.</text>
</comment>
<dbReference type="Gene3D" id="3.10.310.10">
    <property type="entry name" value="Diaminopimelate Epimerase, Chain A, domain 1"/>
    <property type="match status" value="2"/>
</dbReference>
<dbReference type="GO" id="GO:0005829">
    <property type="term" value="C:cytosol"/>
    <property type="evidence" value="ECO:0007669"/>
    <property type="project" value="TreeGrafter"/>
</dbReference>
<evidence type="ECO:0000256" key="4">
    <source>
        <dbReference type="ARBA" id="ARBA00022605"/>
    </source>
</evidence>
<dbReference type="GO" id="GO:0008837">
    <property type="term" value="F:diaminopimelate epimerase activity"/>
    <property type="evidence" value="ECO:0007669"/>
    <property type="project" value="UniProtKB-UniRule"/>
</dbReference>
<feature type="site" description="Could be important to modulate the pK values of the two catalytic cysteine residues" evidence="8">
    <location>
        <position position="194"/>
    </location>
</feature>
<comment type="similarity">
    <text evidence="2 8">Belongs to the diaminopimelate epimerase family.</text>
</comment>
<dbReference type="SUPFAM" id="SSF54506">
    <property type="entry name" value="Diaminopimelate epimerase-like"/>
    <property type="match status" value="2"/>
</dbReference>
<dbReference type="Pfam" id="PF01678">
    <property type="entry name" value="DAP_epimerase"/>
    <property type="match status" value="2"/>
</dbReference>
<evidence type="ECO:0000256" key="6">
    <source>
        <dbReference type="ARBA" id="ARBA00023235"/>
    </source>
</evidence>
<feature type="active site" description="Proton acceptor" evidence="8">
    <location>
        <position position="204"/>
    </location>
</feature>
<protein>
    <recommendedName>
        <fullName evidence="3 8">Diaminopimelate epimerase</fullName>
        <shortName evidence="8">DAP epimerase</shortName>
        <ecNumber evidence="3 8">5.1.1.7</ecNumber>
    </recommendedName>
    <alternativeName>
        <fullName evidence="8">PLP-independent amino acid racemase</fullName>
    </alternativeName>
</protein>
<organism evidence="10 11">
    <name type="scientific">Pontiella desulfatans</name>
    <dbReference type="NCBI Taxonomy" id="2750659"/>
    <lineage>
        <taxon>Bacteria</taxon>
        <taxon>Pseudomonadati</taxon>
        <taxon>Kiritimatiellota</taxon>
        <taxon>Kiritimatiellia</taxon>
        <taxon>Kiritimatiellales</taxon>
        <taxon>Pontiellaceae</taxon>
        <taxon>Pontiella</taxon>
    </lineage>
</organism>
<dbReference type="InterPro" id="IPR018510">
    <property type="entry name" value="DAP_epimerase_AS"/>
</dbReference>
<feature type="active site" evidence="9">
    <location>
        <position position="74"/>
    </location>
</feature>
<feature type="site" description="Could be important to modulate the pK values of the two catalytic cysteine residues" evidence="8">
    <location>
        <position position="144"/>
    </location>
</feature>
<evidence type="ECO:0000256" key="2">
    <source>
        <dbReference type="ARBA" id="ARBA00010219"/>
    </source>
</evidence>
<dbReference type="EMBL" id="CAAHFG010000001">
    <property type="protein sequence ID" value="VGO14527.1"/>
    <property type="molecule type" value="Genomic_DNA"/>
</dbReference>
<evidence type="ECO:0000256" key="9">
    <source>
        <dbReference type="PROSITE-ProRule" id="PRU10125"/>
    </source>
</evidence>
<evidence type="ECO:0000313" key="11">
    <source>
        <dbReference type="Proteomes" id="UP000366872"/>
    </source>
</evidence>
<evidence type="ECO:0000256" key="8">
    <source>
        <dbReference type="HAMAP-Rule" id="MF_00197"/>
    </source>
</evidence>
<evidence type="ECO:0000256" key="1">
    <source>
        <dbReference type="ARBA" id="ARBA00005196"/>
    </source>
</evidence>
<name>A0A6C2U3W1_PONDE</name>
<accession>A0A6C2U3W1</accession>
<dbReference type="AlphaFoldDB" id="A0A6C2U3W1"/>
<keyword evidence="6 8" id="KW-0413">Isomerase</keyword>
<feature type="binding site" evidence="8">
    <location>
        <begin position="205"/>
        <end position="206"/>
    </location>
    <ligand>
        <name>substrate</name>
    </ligand>
</feature>
<dbReference type="GO" id="GO:0009089">
    <property type="term" value="P:lysine biosynthetic process via diaminopimelate"/>
    <property type="evidence" value="ECO:0007669"/>
    <property type="project" value="UniProtKB-UniRule"/>
</dbReference>
<feature type="binding site" evidence="8">
    <location>
        <begin position="194"/>
        <end position="195"/>
    </location>
    <ligand>
        <name>substrate</name>
    </ligand>
</feature>
<comment type="pathway">
    <text evidence="1 8">Amino-acid biosynthesis; L-lysine biosynthesis via DAP pathway; DL-2,6-diaminopimelate from LL-2,6-diaminopimelate: step 1/1.</text>
</comment>
<dbReference type="HAMAP" id="MF_00197">
    <property type="entry name" value="DAP_epimerase"/>
    <property type="match status" value="1"/>
</dbReference>
<comment type="subcellular location">
    <subcellularLocation>
        <location evidence="8">Cytoplasm</location>
    </subcellularLocation>
</comment>
<dbReference type="EC" id="5.1.1.7" evidence="3 8"/>
<feature type="active site" description="Proton donor" evidence="8">
    <location>
        <position position="74"/>
    </location>
</feature>
<evidence type="ECO:0000256" key="7">
    <source>
        <dbReference type="ARBA" id="ARBA00051712"/>
    </source>
</evidence>
<keyword evidence="4 8" id="KW-0028">Amino-acid biosynthesis</keyword>
<feature type="binding site" evidence="8">
    <location>
        <position position="13"/>
    </location>
    <ligand>
        <name>substrate</name>
    </ligand>
</feature>
<comment type="caution">
    <text evidence="8">Lacks conserved residue(s) required for the propagation of feature annotation.</text>
</comment>
<dbReference type="NCBIfam" id="TIGR00652">
    <property type="entry name" value="DapF"/>
    <property type="match status" value="1"/>
</dbReference>
<dbReference type="PANTHER" id="PTHR31689:SF0">
    <property type="entry name" value="DIAMINOPIMELATE EPIMERASE"/>
    <property type="match status" value="1"/>
</dbReference>
<dbReference type="RefSeq" id="WP_168442291.1">
    <property type="nucleotide sequence ID" value="NZ_CAAHFG010000001.1"/>
</dbReference>
<evidence type="ECO:0000256" key="5">
    <source>
        <dbReference type="ARBA" id="ARBA00023154"/>
    </source>
</evidence>
<dbReference type="PANTHER" id="PTHR31689">
    <property type="entry name" value="DIAMINOPIMELATE EPIMERASE, CHLOROPLASTIC"/>
    <property type="match status" value="1"/>
</dbReference>
<evidence type="ECO:0000313" key="10">
    <source>
        <dbReference type="EMBL" id="VGO14527.1"/>
    </source>
</evidence>
<comment type="function">
    <text evidence="8">Catalyzes the stereoinversion of LL-2,6-diaminopimelate (L,L-DAP) to meso-diaminopimelate (meso-DAP), a precursor of L-lysine and an essential component of the bacterial peptidoglycan.</text>
</comment>